<proteinExistence type="predicted"/>
<reference evidence="1 2" key="1">
    <citation type="submission" date="2019-09" db="EMBL/GenBank/DDBJ databases">
        <title>Sulfurimonas gotlandica sp. nov., a chemoautotrophic and psychrotolerant epsilonproteobacterium isolated from a pelagic redoxcline, and an emended description of the genus Sulfurimonas.</title>
        <authorList>
            <person name="Wang S."/>
            <person name="Jiang L."/>
            <person name="Shao S."/>
        </authorList>
    </citation>
    <scope>NUCLEOTIDE SEQUENCE [LARGE SCALE GENOMIC DNA]</scope>
    <source>
        <strain evidence="1 2">GYSZ_1</strain>
    </source>
</reference>
<dbReference type="EMBL" id="CP043617">
    <property type="protein sequence ID" value="QFR49016.1"/>
    <property type="molecule type" value="Genomic_DNA"/>
</dbReference>
<dbReference type="RefSeq" id="WP_152306959.1">
    <property type="nucleotide sequence ID" value="NZ_CP043617.1"/>
</dbReference>
<evidence type="ECO:0000313" key="2">
    <source>
        <dbReference type="Proteomes" id="UP000326944"/>
    </source>
</evidence>
<organism evidence="1 2">
    <name type="scientific">Sulfurimonas lithotrophica</name>
    <dbReference type="NCBI Taxonomy" id="2590022"/>
    <lineage>
        <taxon>Bacteria</taxon>
        <taxon>Pseudomonadati</taxon>
        <taxon>Campylobacterota</taxon>
        <taxon>Epsilonproteobacteria</taxon>
        <taxon>Campylobacterales</taxon>
        <taxon>Sulfurimonadaceae</taxon>
        <taxon>Sulfurimonas</taxon>
    </lineage>
</organism>
<gene>
    <name evidence="1" type="ORF">FJR48_04465</name>
</gene>
<dbReference type="AlphaFoldDB" id="A0A5P8NZY8"/>
<keyword evidence="2" id="KW-1185">Reference proteome</keyword>
<dbReference type="OrthoDB" id="5363116at2"/>
<sequence length="180" mass="21471">MKIIFLILLSTLLFADIKDDIFNYYQNEKYEDACTLGHKWLDKNIRDEEFISLYAFSCLKSDYIDRLSIPISLLKFSRESRSNSAYFSVILMQKKLLYHSLVDGYNLSKLKLPSTDYILSKVFDLYSELGEHEARTLYIFTDKKNPRVSYKLYVINDEQLSKMVIEEYFDTISIQRHVYW</sequence>
<accession>A0A5P8NZY8</accession>
<dbReference type="Proteomes" id="UP000326944">
    <property type="component" value="Chromosome"/>
</dbReference>
<protein>
    <submittedName>
        <fullName evidence="1">Uncharacterized protein</fullName>
    </submittedName>
</protein>
<dbReference type="KEGG" id="sulg:FJR48_04465"/>
<evidence type="ECO:0000313" key="1">
    <source>
        <dbReference type="EMBL" id="QFR49016.1"/>
    </source>
</evidence>
<name>A0A5P8NZY8_9BACT</name>